<dbReference type="Pfam" id="PF24883">
    <property type="entry name" value="NPHP3_N"/>
    <property type="match status" value="1"/>
</dbReference>
<dbReference type="EMBL" id="CAJMWS010000581">
    <property type="protein sequence ID" value="CAE6452618.1"/>
    <property type="molecule type" value="Genomic_DNA"/>
</dbReference>
<keyword evidence="1" id="KW-0677">Repeat</keyword>
<sequence length="767" mass="85147">MSSALGDKKGIAASIERRWIRLKNWFKIPTPSDDSTPTPSLRSLNQPPHLGDALAETSPLRRTTSEAQLSTSNPALFPNIELSPAPKLDRPASVMGTATTSGRVHPAEPKSSVLQALNNALSSLYQGAEVFPPLQAAIGGVISCVEAIQFSSKHASEFEEIALSLTALSSSLARHLQESKSARMSEFITNMAASVDEQVKIISKKREHRIGRYLIAAEQDEDEILRGYKRIEGILKQLQTEASLKIWSTVDEHLADSRLEALSPSDSATYNSLVSLEVNRRACTKDTRVKVLLNLDNWSRDPSTPPICWMNGMAGTGKTTIAYTFAHSLQERGRLGASFFCTRTSAECRDVGRIIPTIAYQLALYSPSFRSALLNVLEKNPKIRSQTIVNQCERLIKEPLLSAKEIPRGAVVVIDALDECSNTNGVGMILDVLFRVAPGLPLKFFVTSRPEPDIRHRVQGQGDHTRSICVLHEIEASLVKADIELYLREELAGNAVSEVQMKQLAELSGSLFIYAATAIRYVRRGTKVDRERLNIILNSSRSSSRRHTGIDSLYTTILTAADESSDLDTFEQEQMRLLLWTAVCVREAVSVETLAALAGIESEKADILLQPLFSVLHVSEATNTVSTLHASFPDFMFDRLRSMKFYCDEKKHNELLAGQCFAIMKEQLQFNICGLQSSFKPDSEVKDLSVRIAKSISPTLSYAAHHWGDHVIRSAVSQPLQKMLENFLSNRLLFWAELLNLKRTLIVGIAMLSGLKSWLLVSYFNYR</sequence>
<evidence type="ECO:0000256" key="2">
    <source>
        <dbReference type="SAM" id="MobiDB-lite"/>
    </source>
</evidence>
<reference evidence="5" key="1">
    <citation type="submission" date="2021-01" db="EMBL/GenBank/DDBJ databases">
        <authorList>
            <person name="Kaushik A."/>
        </authorList>
    </citation>
    <scope>NUCLEOTIDE SEQUENCE</scope>
    <source>
        <strain evidence="5">AG1-1C</strain>
    </source>
</reference>
<dbReference type="AlphaFoldDB" id="A0A8H3BAY2"/>
<name>A0A8H3BAY2_9AGAM</name>
<keyword evidence="3" id="KW-0812">Transmembrane</keyword>
<dbReference type="Gene3D" id="3.40.50.300">
    <property type="entry name" value="P-loop containing nucleotide triphosphate hydrolases"/>
    <property type="match status" value="1"/>
</dbReference>
<organism evidence="5 6">
    <name type="scientific">Rhizoctonia solani</name>
    <dbReference type="NCBI Taxonomy" id="456999"/>
    <lineage>
        <taxon>Eukaryota</taxon>
        <taxon>Fungi</taxon>
        <taxon>Dikarya</taxon>
        <taxon>Basidiomycota</taxon>
        <taxon>Agaricomycotina</taxon>
        <taxon>Agaricomycetes</taxon>
        <taxon>Cantharellales</taxon>
        <taxon>Ceratobasidiaceae</taxon>
        <taxon>Rhizoctonia</taxon>
    </lineage>
</organism>
<comment type="caution">
    <text evidence="5">The sequence shown here is derived from an EMBL/GenBank/DDBJ whole genome shotgun (WGS) entry which is preliminary data.</text>
</comment>
<dbReference type="PANTHER" id="PTHR10039:SF17">
    <property type="entry name" value="FUNGAL STAND N-TERMINAL GOODBYE DOMAIN-CONTAINING PROTEIN-RELATED"/>
    <property type="match status" value="1"/>
</dbReference>
<dbReference type="Proteomes" id="UP000663846">
    <property type="component" value="Unassembled WGS sequence"/>
</dbReference>
<proteinExistence type="predicted"/>
<gene>
    <name evidence="5" type="ORF">RDB_LOCUS147906</name>
</gene>
<feature type="compositionally biased region" description="Polar residues" evidence="2">
    <location>
        <begin position="60"/>
        <end position="74"/>
    </location>
</feature>
<dbReference type="InterPro" id="IPR056884">
    <property type="entry name" value="NPHP3-like_N"/>
</dbReference>
<dbReference type="SUPFAM" id="SSF52540">
    <property type="entry name" value="P-loop containing nucleoside triphosphate hydrolases"/>
    <property type="match status" value="1"/>
</dbReference>
<dbReference type="InterPro" id="IPR027417">
    <property type="entry name" value="P-loop_NTPase"/>
</dbReference>
<evidence type="ECO:0000256" key="3">
    <source>
        <dbReference type="SAM" id="Phobius"/>
    </source>
</evidence>
<feature type="transmembrane region" description="Helical" evidence="3">
    <location>
        <begin position="745"/>
        <end position="766"/>
    </location>
</feature>
<keyword evidence="3" id="KW-1133">Transmembrane helix</keyword>
<evidence type="ECO:0000259" key="4">
    <source>
        <dbReference type="Pfam" id="PF24883"/>
    </source>
</evidence>
<evidence type="ECO:0000313" key="6">
    <source>
        <dbReference type="Proteomes" id="UP000663846"/>
    </source>
</evidence>
<keyword evidence="3" id="KW-0472">Membrane</keyword>
<dbReference type="PANTHER" id="PTHR10039">
    <property type="entry name" value="AMELOGENIN"/>
    <property type="match status" value="1"/>
</dbReference>
<feature type="compositionally biased region" description="Low complexity" evidence="2">
    <location>
        <begin position="29"/>
        <end position="40"/>
    </location>
</feature>
<evidence type="ECO:0000256" key="1">
    <source>
        <dbReference type="ARBA" id="ARBA00022737"/>
    </source>
</evidence>
<feature type="domain" description="Nephrocystin 3-like N-terminal" evidence="4">
    <location>
        <begin position="296"/>
        <end position="449"/>
    </location>
</feature>
<feature type="region of interest" description="Disordered" evidence="2">
    <location>
        <begin position="28"/>
        <end position="107"/>
    </location>
</feature>
<evidence type="ECO:0000313" key="5">
    <source>
        <dbReference type="EMBL" id="CAE6452618.1"/>
    </source>
</evidence>
<protein>
    <recommendedName>
        <fullName evidence="4">Nephrocystin 3-like N-terminal domain-containing protein</fullName>
    </recommendedName>
</protein>
<accession>A0A8H3BAY2</accession>